<feature type="domain" description="Peptidase M1 membrane alanine aminopeptidase" evidence="1">
    <location>
        <begin position="364"/>
        <end position="561"/>
    </location>
</feature>
<comment type="caution">
    <text evidence="2">The sequence shown here is derived from an EMBL/GenBank/DDBJ whole genome shotgun (WGS) entry which is preliminary data.</text>
</comment>
<name>A0A7V2AZB3_RHOMR</name>
<dbReference type="PANTHER" id="PTHR11533:SF174">
    <property type="entry name" value="PUROMYCIN-SENSITIVE AMINOPEPTIDASE-RELATED"/>
    <property type="match status" value="1"/>
</dbReference>
<sequence length="663" mass="75111">MRRLLLSIGLVFIVGCSTSRSTAIQTPRQPVLARPERPLPGPVTPSPAFLRAIERGSRSASGQPGPNYWQQYARYDLTARIDVAERRLEGAGRIVYFNRSPETLRQLFLELPLNVHAEGVVRNEPAEITGGVQLSYVAVDGQEAFTPEQAPEGAPRYAVNGTRLVIFPQRALAPGDSVQLAFRWSLAIPKRGAGGRMGYDENLFFLAYWYPHVAVYDDVIGWFTDPFLSRAEFYHGFADYQLTLDAPAGWLAMATGLLENAEEVLAPNVLARMRQAYASDTPVRIAEPTTDPVTQSGAEGRLQWRFRATNVRDVAFSLVRQAYWEGARTPVGDRDGDGQTDYTWINTFWRPTAPRWANVTRYQQHAITFLSRLTGFPYPWPHMTAVEGGGIIGGGMEFPMMTLIGDYNAAGDSALYYVVAHELAHMWIPMIVSPNERRYSWMDEGSTTFAENHAREDFFPGTQPRLDEQDNYLMLARMGAEGEIMRWSDYHYSNFAFGVASYSKPAALLEALRGLLGETVFWQAYRTFIREWAFKHPYPYDLFHTFERVSGRDLSWFWYSWYYQTWTLDQAIAAVEPIENGVRITVEDRGLAPMPVYLSLTLTDGTQVRDTIAVDIWLEGRRRTTITVPTAAPVVRVEIDPERWFPDLDRENNVWSAASSTRP</sequence>
<accession>A0A7V2AZB3</accession>
<evidence type="ECO:0000259" key="1">
    <source>
        <dbReference type="Pfam" id="PF01433"/>
    </source>
</evidence>
<dbReference type="InterPro" id="IPR014782">
    <property type="entry name" value="Peptidase_M1_dom"/>
</dbReference>
<proteinExistence type="predicted"/>
<reference evidence="2" key="1">
    <citation type="journal article" date="2020" name="mSystems">
        <title>Genome- and Community-Level Interaction Insights into Carbon Utilization and Element Cycling Functions of Hydrothermarchaeota in Hydrothermal Sediment.</title>
        <authorList>
            <person name="Zhou Z."/>
            <person name="Liu Y."/>
            <person name="Xu W."/>
            <person name="Pan J."/>
            <person name="Luo Z.H."/>
            <person name="Li M."/>
        </authorList>
    </citation>
    <scope>NUCLEOTIDE SEQUENCE [LARGE SCALE GENOMIC DNA]</scope>
    <source>
        <strain evidence="2">SpSt-143</strain>
    </source>
</reference>
<dbReference type="Pfam" id="PF01433">
    <property type="entry name" value="Peptidase_M1"/>
    <property type="match status" value="1"/>
</dbReference>
<dbReference type="SUPFAM" id="SSF55486">
    <property type="entry name" value="Metalloproteases ('zincins'), catalytic domain"/>
    <property type="match status" value="1"/>
</dbReference>
<dbReference type="InterPro" id="IPR050344">
    <property type="entry name" value="Peptidase_M1_aminopeptidases"/>
</dbReference>
<dbReference type="InterPro" id="IPR027268">
    <property type="entry name" value="Peptidase_M4/M1_CTD_sf"/>
</dbReference>
<dbReference type="PROSITE" id="PS51257">
    <property type="entry name" value="PROKAR_LIPOPROTEIN"/>
    <property type="match status" value="1"/>
</dbReference>
<gene>
    <name evidence="2" type="ORF">ENO59_02690</name>
</gene>
<dbReference type="CDD" id="cd09604">
    <property type="entry name" value="M1_APN_like"/>
    <property type="match status" value="1"/>
</dbReference>
<evidence type="ECO:0000313" key="2">
    <source>
        <dbReference type="EMBL" id="HER95416.1"/>
    </source>
</evidence>
<dbReference type="GO" id="GO:0008270">
    <property type="term" value="F:zinc ion binding"/>
    <property type="evidence" value="ECO:0007669"/>
    <property type="project" value="InterPro"/>
</dbReference>
<dbReference type="GO" id="GO:0042277">
    <property type="term" value="F:peptide binding"/>
    <property type="evidence" value="ECO:0007669"/>
    <property type="project" value="TreeGrafter"/>
</dbReference>
<dbReference type="GO" id="GO:0043171">
    <property type="term" value="P:peptide catabolic process"/>
    <property type="evidence" value="ECO:0007669"/>
    <property type="project" value="TreeGrafter"/>
</dbReference>
<organism evidence="2">
    <name type="scientific">Rhodothermus marinus</name>
    <name type="common">Rhodothermus obamensis</name>
    <dbReference type="NCBI Taxonomy" id="29549"/>
    <lineage>
        <taxon>Bacteria</taxon>
        <taxon>Pseudomonadati</taxon>
        <taxon>Rhodothermota</taxon>
        <taxon>Rhodothermia</taxon>
        <taxon>Rhodothermales</taxon>
        <taxon>Rhodothermaceae</taxon>
        <taxon>Rhodothermus</taxon>
    </lineage>
</organism>
<dbReference type="GO" id="GO:0005615">
    <property type="term" value="C:extracellular space"/>
    <property type="evidence" value="ECO:0007669"/>
    <property type="project" value="TreeGrafter"/>
</dbReference>
<dbReference type="Gene3D" id="1.10.390.10">
    <property type="entry name" value="Neutral Protease Domain 2"/>
    <property type="match status" value="1"/>
</dbReference>
<dbReference type="GO" id="GO:0070006">
    <property type="term" value="F:metalloaminopeptidase activity"/>
    <property type="evidence" value="ECO:0007669"/>
    <property type="project" value="TreeGrafter"/>
</dbReference>
<protein>
    <submittedName>
        <fullName evidence="2">M1 family peptidase</fullName>
    </submittedName>
</protein>
<dbReference type="PANTHER" id="PTHR11533">
    <property type="entry name" value="PROTEASE M1 ZINC METALLOPROTEASE"/>
    <property type="match status" value="1"/>
</dbReference>
<dbReference type="EMBL" id="DSGB01000003">
    <property type="protein sequence ID" value="HER95416.1"/>
    <property type="molecule type" value="Genomic_DNA"/>
</dbReference>
<dbReference type="GO" id="GO:0005737">
    <property type="term" value="C:cytoplasm"/>
    <property type="evidence" value="ECO:0007669"/>
    <property type="project" value="TreeGrafter"/>
</dbReference>
<dbReference type="AlphaFoldDB" id="A0A7V2AZB3"/>
<dbReference type="GO" id="GO:0016020">
    <property type="term" value="C:membrane"/>
    <property type="evidence" value="ECO:0007669"/>
    <property type="project" value="TreeGrafter"/>
</dbReference>